<reference evidence="7 8" key="1">
    <citation type="submission" date="2019-06" db="EMBL/GenBank/DDBJ databases">
        <title>Complete genome sequence of Ensifer mexicanus ITTG R7 isolated from nodules of Acacia angustissima (Mill.) Kuntze.</title>
        <authorList>
            <person name="Rincon-Rosales R."/>
            <person name="Rogel M.A."/>
            <person name="Guerrero G."/>
            <person name="Rincon-Molina C.I."/>
            <person name="Lopez-Lopez A."/>
            <person name="Martinez-Romero E."/>
        </authorList>
    </citation>
    <scope>NUCLEOTIDE SEQUENCE [LARGE SCALE GENOMIC DNA]</scope>
    <source>
        <strain evidence="7 8">ITTG R7</strain>
        <plasmid evidence="8">pemeittgr7a</plasmid>
    </source>
</reference>
<dbReference type="KEGG" id="emx:FKV68_20915"/>
<accession>A0A859R2S2</accession>
<feature type="compositionally biased region" description="Basic residues" evidence="4">
    <location>
        <begin position="2287"/>
        <end position="2296"/>
    </location>
</feature>
<dbReference type="RefSeq" id="WP_180941831.1">
    <property type="nucleotide sequence ID" value="NZ_CP041239.1"/>
</dbReference>
<dbReference type="GO" id="GO:0005737">
    <property type="term" value="C:cytoplasm"/>
    <property type="evidence" value="ECO:0007669"/>
    <property type="project" value="InterPro"/>
</dbReference>
<dbReference type="GO" id="GO:0005576">
    <property type="term" value="C:extracellular region"/>
    <property type="evidence" value="ECO:0007669"/>
    <property type="project" value="UniProtKB-SubCell"/>
</dbReference>
<feature type="compositionally biased region" description="Basic and acidic residues" evidence="4">
    <location>
        <begin position="2247"/>
        <end position="2264"/>
    </location>
</feature>
<feature type="domain" description="Insecticide toxin TcdB middle/N-terminal" evidence="6">
    <location>
        <begin position="706"/>
        <end position="877"/>
    </location>
</feature>
<feature type="region of interest" description="Disordered" evidence="4">
    <location>
        <begin position="2240"/>
        <end position="2301"/>
    </location>
</feature>
<keyword evidence="7" id="KW-0614">Plasmid</keyword>
<proteinExistence type="predicted"/>
<evidence type="ECO:0000256" key="4">
    <source>
        <dbReference type="SAM" id="MobiDB-lite"/>
    </source>
</evidence>
<keyword evidence="3" id="KW-0843">Virulence</keyword>
<evidence type="ECO:0000313" key="7">
    <source>
        <dbReference type="EMBL" id="QLL63948.1"/>
    </source>
</evidence>
<gene>
    <name evidence="7" type="ORF">FKV68_20915</name>
</gene>
<dbReference type="Pfam" id="PF12256">
    <property type="entry name" value="TcdB_toxin_midN"/>
    <property type="match status" value="1"/>
</dbReference>
<dbReference type="InterPro" id="IPR022044">
    <property type="entry name" value="TcdB_toxin_mid/C"/>
</dbReference>
<dbReference type="Pfam" id="PF12255">
    <property type="entry name" value="TcdB_toxin_midC"/>
    <property type="match status" value="1"/>
</dbReference>
<evidence type="ECO:0000259" key="5">
    <source>
        <dbReference type="Pfam" id="PF12255"/>
    </source>
</evidence>
<dbReference type="InterPro" id="IPR003284">
    <property type="entry name" value="Sal_SpvB"/>
</dbReference>
<organism evidence="7 8">
    <name type="scientific">Sinorhizobium mexicanum</name>
    <dbReference type="NCBI Taxonomy" id="375549"/>
    <lineage>
        <taxon>Bacteria</taxon>
        <taxon>Pseudomonadati</taxon>
        <taxon>Pseudomonadota</taxon>
        <taxon>Alphaproteobacteria</taxon>
        <taxon>Hyphomicrobiales</taxon>
        <taxon>Rhizobiaceae</taxon>
        <taxon>Sinorhizobium/Ensifer group</taxon>
        <taxon>Sinorhizobium</taxon>
    </lineage>
</organism>
<evidence type="ECO:0000256" key="1">
    <source>
        <dbReference type="ARBA" id="ARBA00004613"/>
    </source>
</evidence>
<dbReference type="Pfam" id="PF03534">
    <property type="entry name" value="SpvB"/>
    <property type="match status" value="1"/>
</dbReference>
<evidence type="ECO:0000256" key="2">
    <source>
        <dbReference type="ARBA" id="ARBA00022525"/>
    </source>
</evidence>
<dbReference type="PANTHER" id="PTHR32305:SF15">
    <property type="entry name" value="PROTEIN RHSA-RELATED"/>
    <property type="match status" value="1"/>
</dbReference>
<dbReference type="InterPro" id="IPR022385">
    <property type="entry name" value="Rhs_assc_core"/>
</dbReference>
<evidence type="ECO:0000259" key="6">
    <source>
        <dbReference type="Pfam" id="PF12256"/>
    </source>
</evidence>
<dbReference type="Proteomes" id="UP000510721">
    <property type="component" value="Plasmid pEmeITTGR7a"/>
</dbReference>
<evidence type="ECO:0000313" key="8">
    <source>
        <dbReference type="Proteomes" id="UP000510721"/>
    </source>
</evidence>
<feature type="region of interest" description="Disordered" evidence="4">
    <location>
        <begin position="1"/>
        <end position="28"/>
    </location>
</feature>
<dbReference type="PANTHER" id="PTHR32305">
    <property type="match status" value="1"/>
</dbReference>
<feature type="domain" description="Insecticide toxin TcdB middle/C-terminal" evidence="5">
    <location>
        <begin position="935"/>
        <end position="1060"/>
    </location>
</feature>
<dbReference type="InterPro" id="IPR050708">
    <property type="entry name" value="T6SS_VgrG/RHS"/>
</dbReference>
<keyword evidence="8" id="KW-1185">Reference proteome</keyword>
<dbReference type="InterPro" id="IPR028994">
    <property type="entry name" value="Integrin_alpha_N"/>
</dbReference>
<protein>
    <submittedName>
        <fullName evidence="7">Toxin</fullName>
    </submittedName>
</protein>
<dbReference type="NCBIfam" id="TIGR03696">
    <property type="entry name" value="Rhs_assc_core"/>
    <property type="match status" value="1"/>
</dbReference>
<dbReference type="EMBL" id="CP041239">
    <property type="protein sequence ID" value="QLL63948.1"/>
    <property type="molecule type" value="Genomic_DNA"/>
</dbReference>
<dbReference type="InterPro" id="IPR022045">
    <property type="entry name" value="TcdB_toxin_mid/N"/>
</dbReference>
<evidence type="ECO:0000256" key="3">
    <source>
        <dbReference type="ARBA" id="ARBA00023026"/>
    </source>
</evidence>
<name>A0A859R2S2_9HYPH</name>
<geneLocation type="plasmid" evidence="8">
    <name>pemeittgr7a</name>
</geneLocation>
<sequence>MAPATSPSARDRSGRGPAPPAITLPKGGGALRGIGEKFTANLVTGTGTLSVPIATSPSRSGFAPHLSLSYDSGTGNGPFGLGWTLSLPSISRKTDKGLPEYHDIEESDVFILSGAEDLVPLLNPSGSRFEEERGGVLIHRYRPRIEGLFARIERWTDMTSGTCHWRSVTPNNITTLYGKDERSRIHDPADATRIFSWLICESFDDQGNAIIYDYAAENSDNVDLLQANERNRARTANRYLKRVRYGNRLSRFAQPDLSQAEWLFETVLDYDEAHLDVLPLDPSLTEDDQHRLVRASPSPGASWASRPDPFSSYRSGFELRSYRRCRRILMFHDIADTSPHDKGYEGLVRSIDFDYADLDLQQLEAPGDELAHQGSTRFASFLQSVTQSGYVRQSQPEFTAPNGAVFGTYLRKSLPPLVFEYSKAAINDELLSLNREDLANLPEGLDGSTYQWIDLDGEGLSGILSEQGGGWFHKSNLGGGLFGPSMPVRPKPSLAALAESGQQFVDLAGDGQLDLTDFSETAAGFYERSGENDWSAFRSFRQLPELDWQGSNVRFVDLNGDGHVDVLVAEEQTLSWYPSLAEAGFGPARRLHQPQDEEEGPRLHLSDGTDSFHLADMCGDGLTDLVRIRNGEVCYWPNLGHGRFGAKVSLDNAPFFDRPDRFDHRRLRLADIDGSGTTDIIYLAADGARIYFNQSGNRLSAGRLLASFPGSDPTASVMTVDLFGNGTACLVHSSPLPKDQGRPLRYVDLMGGAKPHLLIKVANNLGVEMRIHYAPSTRFYLEDRARGTPWLMRLPFPVHVVEKVETSDRISGNLFVSRYAYHHGYFDGSEREFRGFGTVEQWDTEEFAALSGHAPDAANVEATSHVPPVYTKTWFHTGVYLGGAHVSDIFGSLLDPSNKGEYYREPGLDDNGARALLLDDTLLPAGLTVEEEREACRALKGSMLRQETYALDGSPKEPHPYAVIEQNFSVRAVQRRESNRHAIFFVHPRETLTFNYEREPSDPRVSHALTLEVDTFGNVLKSAAVDYGRRQPDPTLPIPDRERQGEVHVTYSESDVTNPIDEEDSYRIPQVCEERLYELAGLALPQASPFSLEALASAAMAATKLDYEEGPPPGSASKRLIERTCSYFRSDNLSVRLPLGKQESRGLPFESYALALTPGLVAGRFGSRVDDDMLRDGAHYIQLEGEPGWWMPAGRVFYSPDPAHAPADELQFAHDHFFLPHRFRDAFGIDGFAAYDAHTLLLKETRDALGNCTTVGERSLILPNGDALPAKAGHDYRALQPALVMDPNRNRAAVVFDALGMIAGTAVMGKPEDAEALGDLITPDFRADLTQREIDDFAAAPRGPMAAELLNMASSRIVYDLGTFARDPDAARKRPPFAATIVRETHLSDETAGDPSRLQVSLTYSDGFGQEIQKKVQAEPGPIPLRGSDGAIILGPDGLPQMSVAAISPRWIGSGWTVFNNKGDPVRQYEPFFSDLHEFEFDVRAGVSPIAFYDPAGRNVATLHPNHGWEKVVFSGWRQDSWDANDTVLIADPGADEDVGAYFRRIPETAFLPSWHDLRTQPGHAAALAELYPDTAARAAEADAARKSELHADTPAQTHADALGRPFLTIAHNRFERAGSLIEEKHATRIFVDIEGNQIDVVDALDRLVMHYDYDMVGQRIHQASMEGGERWMLGDAGGRPLFAWDSRGHRFRAVYDELGRSLETRLLEGSDPAEKTIGRTLYGETQVDPEASNLRGKPFKAFDQAGVATTRVYDYKGNLVAGERQLARDHSSLLDWTTNPLIDAKAFPVATAYDALNRVVASTAPDGSISRYSFNHAGLLETVEVRLNGAASVTPFVAAMEYDAKRRRLRIDYANGASTRSEFDRLTSRLSRVVTTRGGVHLQDVFYSYDPVGNITHVRDNAQQDVYFHNQVATPDADYTYDSLYRLITAAGREHVGAGGSRATDWKDSGRVGLAHPHDGQAMRRYVERYEYDAAGNFLEFVHATGGNGSWTRRYAYEEASPLEPLKFNNRLSSTRVGTDPAESYSYDAHGNTRRMTQLPGMEWDFGDRFRKADLKGGGTVHYVYDAGGGRVRKVVEKNGGSLIEERTYLGGFEIHRKRNPAGDVVLERETLHVMDGTQRLALVETRTVGQDAAPRQLVRYQFSNHLGSASLELDPAGRVLSYEEYYPYGATSFQSHATQTPKRYRYTGMERDEESGLSHHGARYYAPWLGRWVSCDPEPLDDGPNLYAYVLASPIGSIDPSGHGPEPETLGKKHEKAVEKHQNTVNNRRAQVDIGGSRSEPVKVTRQKKIKNKKSSSAVIPDEVREQPISDKRKRAGHKPSQSVVELKARHVKSESNLNLADRRADIKAGLEQTKNQLLELEKAGKIDKTTPGKLWRVAYDSDKGASSVKALATWKAEAASVRAEWVKEATDPTERAMRERVTVVTSTKKSLMEAHAETSRRLWQQRKQAIARTAKSLAIEGLETGGKMIPFAGIAVGLASCGDNLREGRYFEAAVDAVGLIPVVGDAVEVAVFVITAGDAVDTLAPVAAQYLEENLPMREIGIMVNRATGIEEMNNAMDRMHQWGSVAPGGKSVPFNQPSPY</sequence>
<dbReference type="Gene3D" id="2.180.10.10">
    <property type="entry name" value="RHS repeat-associated core"/>
    <property type="match status" value="1"/>
</dbReference>
<keyword evidence="2" id="KW-0964">Secreted</keyword>
<comment type="subcellular location">
    <subcellularLocation>
        <location evidence="1">Secreted</location>
    </subcellularLocation>
</comment>
<dbReference type="PRINTS" id="PR01341">
    <property type="entry name" value="SALSPVBPROT"/>
</dbReference>
<dbReference type="SUPFAM" id="SSF69318">
    <property type="entry name" value="Integrin alpha N-terminal domain"/>
    <property type="match status" value="1"/>
</dbReference>